<evidence type="ECO:0000256" key="5">
    <source>
        <dbReference type="ARBA" id="ARBA00022982"/>
    </source>
</evidence>
<comment type="subcellular location">
    <subcellularLocation>
        <location evidence="8">Cell membrane</location>
        <topology evidence="8">Multi-pass membrane protein</topology>
    </subcellularLocation>
    <subcellularLocation>
        <location evidence="1">Endomembrane system</location>
        <topology evidence="1">Multi-pass membrane protein</topology>
    </subcellularLocation>
</comment>
<organism evidence="9 10">
    <name type="scientific">Candidatus Auribacter fodinae</name>
    <dbReference type="NCBI Taxonomy" id="2093366"/>
    <lineage>
        <taxon>Bacteria</taxon>
        <taxon>Pseudomonadati</taxon>
        <taxon>Candidatus Auribacterota</taxon>
        <taxon>Candidatus Auribacteria</taxon>
        <taxon>Candidatus Auribacterales</taxon>
        <taxon>Candidatus Auribacteraceae</taxon>
        <taxon>Candidatus Auribacter</taxon>
    </lineage>
</organism>
<protein>
    <recommendedName>
        <fullName evidence="8">Ion-translocating oxidoreductase complex subunit E</fullName>
        <ecNumber evidence="8">7.-.-.-</ecNumber>
    </recommendedName>
    <alternativeName>
        <fullName evidence="8">Rnf electron transport complex subunit E</fullName>
    </alternativeName>
</protein>
<accession>A0A3A4QV51</accession>
<evidence type="ECO:0000256" key="6">
    <source>
        <dbReference type="ARBA" id="ARBA00022989"/>
    </source>
</evidence>
<feature type="transmembrane region" description="Helical" evidence="8">
    <location>
        <begin position="41"/>
        <end position="62"/>
    </location>
</feature>
<dbReference type="EMBL" id="QZJZ01000077">
    <property type="protein sequence ID" value="RJP57634.1"/>
    <property type="molecule type" value="Genomic_DNA"/>
</dbReference>
<evidence type="ECO:0000256" key="8">
    <source>
        <dbReference type="HAMAP-Rule" id="MF_00478"/>
    </source>
</evidence>
<reference evidence="9 10" key="1">
    <citation type="journal article" date="2017" name="ISME J.">
        <title>Energy and carbon metabolisms in a deep terrestrial subsurface fluid microbial community.</title>
        <authorList>
            <person name="Momper L."/>
            <person name="Jungbluth S.P."/>
            <person name="Lee M.D."/>
            <person name="Amend J.P."/>
        </authorList>
    </citation>
    <scope>NUCLEOTIDE SEQUENCE [LARGE SCALE GENOMIC DNA]</scope>
    <source>
        <strain evidence="9">SURF_26</strain>
    </source>
</reference>
<evidence type="ECO:0000256" key="4">
    <source>
        <dbReference type="ARBA" id="ARBA00022967"/>
    </source>
</evidence>
<keyword evidence="3 8" id="KW-0812">Transmembrane</keyword>
<dbReference type="GO" id="GO:0022900">
    <property type="term" value="P:electron transport chain"/>
    <property type="evidence" value="ECO:0007669"/>
    <property type="project" value="UniProtKB-UniRule"/>
</dbReference>
<dbReference type="AlphaFoldDB" id="A0A3A4QV51"/>
<comment type="function">
    <text evidence="8">Part of a membrane-bound complex that couples electron transfer with translocation of ions across the membrane.</text>
</comment>
<comment type="similarity">
    <text evidence="8">Belongs to the NqrDE/RnfAE family.</text>
</comment>
<keyword evidence="8" id="KW-1003">Cell membrane</keyword>
<comment type="subunit">
    <text evidence="8">The complex is composed of six subunits: RnfA, RnfB, RnfC, RnfD, RnfE and RnfG.</text>
</comment>
<sequence length="205" mass="21975">MKVWKEFKKGFIHENPTFVLTLGLCPSLATSSSLKNALGMGLSTTAVLLASNITISLISLLVRRTNTTEQVHKIRIPLYIVVIASFVTVVDFVMKGYFPALSKELGVFIPLIVVNCIILGRAEVFASKNSVLLSICDALGMGLGFTCALMLLASVRELIGAGQLFGLSVFGEGYKPALIFVLAPGAFLTIGLLMGLFKFIGSRKA</sequence>
<dbReference type="EC" id="7.-.-.-" evidence="8"/>
<evidence type="ECO:0000256" key="1">
    <source>
        <dbReference type="ARBA" id="ARBA00004127"/>
    </source>
</evidence>
<dbReference type="HAMAP" id="MF_00478">
    <property type="entry name" value="RsxE_RnfE"/>
    <property type="match status" value="1"/>
</dbReference>
<dbReference type="InterPro" id="IPR003667">
    <property type="entry name" value="NqrDE/RnfAE"/>
</dbReference>
<dbReference type="PIRSF" id="PIRSF006102">
    <property type="entry name" value="NQR_DE"/>
    <property type="match status" value="1"/>
</dbReference>
<evidence type="ECO:0000256" key="7">
    <source>
        <dbReference type="ARBA" id="ARBA00023136"/>
    </source>
</evidence>
<keyword evidence="2 8" id="KW-0813">Transport</keyword>
<dbReference type="Pfam" id="PF02508">
    <property type="entry name" value="Rnf-Nqr"/>
    <property type="match status" value="1"/>
</dbReference>
<keyword evidence="7 8" id="KW-0472">Membrane</keyword>
<evidence type="ECO:0000313" key="10">
    <source>
        <dbReference type="Proteomes" id="UP000266426"/>
    </source>
</evidence>
<name>A0A3A4QV51_9BACT</name>
<dbReference type="GO" id="GO:0012505">
    <property type="term" value="C:endomembrane system"/>
    <property type="evidence" value="ECO:0007669"/>
    <property type="project" value="UniProtKB-SubCell"/>
</dbReference>
<dbReference type="PANTHER" id="PTHR30586:SF0">
    <property type="entry name" value="ION-TRANSLOCATING OXIDOREDUCTASE COMPLEX SUBUNIT E"/>
    <property type="match status" value="1"/>
</dbReference>
<dbReference type="NCBIfam" id="NF009070">
    <property type="entry name" value="PRK12405.1"/>
    <property type="match status" value="1"/>
</dbReference>
<keyword evidence="4 8" id="KW-1278">Translocase</keyword>
<dbReference type="Proteomes" id="UP000266426">
    <property type="component" value="Unassembled WGS sequence"/>
</dbReference>
<evidence type="ECO:0000256" key="3">
    <source>
        <dbReference type="ARBA" id="ARBA00022692"/>
    </source>
</evidence>
<dbReference type="GO" id="GO:0005886">
    <property type="term" value="C:plasma membrane"/>
    <property type="evidence" value="ECO:0007669"/>
    <property type="project" value="UniProtKB-SubCell"/>
</dbReference>
<keyword evidence="5 8" id="KW-0249">Electron transport</keyword>
<dbReference type="NCBIfam" id="TIGR01948">
    <property type="entry name" value="rnfE"/>
    <property type="match status" value="1"/>
</dbReference>
<dbReference type="PANTHER" id="PTHR30586">
    <property type="entry name" value="ELECTRON TRANSPORT COMPLEX PROTEIN RNFE"/>
    <property type="match status" value="1"/>
</dbReference>
<comment type="caution">
    <text evidence="9">The sequence shown here is derived from an EMBL/GenBank/DDBJ whole genome shotgun (WGS) entry which is preliminary data.</text>
</comment>
<feature type="transmembrane region" description="Helical" evidence="8">
    <location>
        <begin position="74"/>
        <end position="93"/>
    </location>
</feature>
<evidence type="ECO:0000313" key="9">
    <source>
        <dbReference type="EMBL" id="RJP57634.1"/>
    </source>
</evidence>
<gene>
    <name evidence="8" type="primary">rnfE</name>
    <name evidence="9" type="ORF">C4541_09720</name>
</gene>
<proteinExistence type="inferred from homology"/>
<feature type="transmembrane region" description="Helical" evidence="8">
    <location>
        <begin position="131"/>
        <end position="153"/>
    </location>
</feature>
<dbReference type="InterPro" id="IPR010968">
    <property type="entry name" value="RnfE"/>
</dbReference>
<evidence type="ECO:0000256" key="2">
    <source>
        <dbReference type="ARBA" id="ARBA00022448"/>
    </source>
</evidence>
<feature type="transmembrane region" description="Helical" evidence="8">
    <location>
        <begin position="105"/>
        <end position="124"/>
    </location>
</feature>
<keyword evidence="6 8" id="KW-1133">Transmembrane helix</keyword>
<feature type="transmembrane region" description="Helical" evidence="8">
    <location>
        <begin position="173"/>
        <end position="197"/>
    </location>
</feature>